<feature type="domain" description="TraG P-loop" evidence="1">
    <location>
        <begin position="444"/>
        <end position="510"/>
    </location>
</feature>
<proteinExistence type="predicted"/>
<reference evidence="2" key="1">
    <citation type="submission" date="2021-05" db="EMBL/GenBank/DDBJ databases">
        <title>Molecular characterization for Shewanella algae harboring chromosomal blaOXA-55-like strains isolated from clinical and environment sample.</title>
        <authorList>
            <person name="Ohama Y."/>
            <person name="Aoki K."/>
            <person name="Harada S."/>
            <person name="Moriya K."/>
            <person name="Ishii Y."/>
            <person name="Tateda K."/>
        </authorList>
    </citation>
    <scope>NUCLEOTIDE SEQUENCE</scope>
    <source>
        <strain evidence="2">JCM 11563</strain>
    </source>
</reference>
<dbReference type="RefSeq" id="WP_220783398.1">
    <property type="nucleotide sequence ID" value="NZ_BPEY01000163.1"/>
</dbReference>
<dbReference type="Gene3D" id="1.10.8.730">
    <property type="match status" value="1"/>
</dbReference>
<feature type="domain" description="TraG P-loop" evidence="1">
    <location>
        <begin position="601"/>
        <end position="755"/>
    </location>
</feature>
<accession>A0ABQ4PRI2</accession>
<dbReference type="CDD" id="cd01127">
    <property type="entry name" value="TrwB_TraG_TraD_VirD4"/>
    <property type="match status" value="1"/>
</dbReference>
<dbReference type="EMBL" id="BPEY01000163">
    <property type="protein sequence ID" value="GIU52215.1"/>
    <property type="molecule type" value="Genomic_DNA"/>
</dbReference>
<dbReference type="InterPro" id="IPR014117">
    <property type="entry name" value="TraC-F-type"/>
</dbReference>
<evidence type="ECO:0000259" key="1">
    <source>
        <dbReference type="Pfam" id="PF19044"/>
    </source>
</evidence>
<dbReference type="NCBIfam" id="TIGR02746">
    <property type="entry name" value="TraC-F-type"/>
    <property type="match status" value="1"/>
</dbReference>
<dbReference type="PANTHER" id="PTHR38467">
    <property type="match status" value="1"/>
</dbReference>
<protein>
    <submittedName>
        <fullName evidence="2">Type IV secretion system protein TraC</fullName>
    </submittedName>
</protein>
<dbReference type="Proteomes" id="UP000887104">
    <property type="component" value="Unassembled WGS sequence"/>
</dbReference>
<comment type="caution">
    <text evidence="2">The sequence shown here is derived from an EMBL/GenBank/DDBJ whole genome shotgun (WGS) entry which is preliminary data.</text>
</comment>
<dbReference type="Pfam" id="PF19044">
    <property type="entry name" value="P-loop_TraG"/>
    <property type="match status" value="2"/>
</dbReference>
<dbReference type="SUPFAM" id="SSF52540">
    <property type="entry name" value="P-loop containing nucleoside triphosphate hydrolases"/>
    <property type="match status" value="1"/>
</dbReference>
<dbReference type="InterPro" id="IPR025955">
    <property type="entry name" value="TraC/Conjuga_ATPase"/>
</dbReference>
<dbReference type="InterPro" id="IPR053155">
    <property type="entry name" value="F-pilin_assembly_TraC"/>
</dbReference>
<evidence type="ECO:0000313" key="3">
    <source>
        <dbReference type="Proteomes" id="UP000887104"/>
    </source>
</evidence>
<name>A0ABQ4PRI2_9GAMM</name>
<dbReference type="Gene3D" id="3.40.50.300">
    <property type="entry name" value="P-loop containing nucleotide triphosphate hydrolases"/>
    <property type="match status" value="1"/>
</dbReference>
<dbReference type="Pfam" id="PF11130">
    <property type="entry name" value="TraC_F_IV"/>
    <property type="match status" value="1"/>
</dbReference>
<dbReference type="InterPro" id="IPR043964">
    <property type="entry name" value="P-loop_TraG"/>
</dbReference>
<evidence type="ECO:0000313" key="2">
    <source>
        <dbReference type="EMBL" id="GIU52215.1"/>
    </source>
</evidence>
<sequence length="869" mass="97688">MTLKHLVANAHPNVGHLHNELPYRYYNEDTELFENQNSIGFGKKISVLGGASKEIVTSLNSLVCRLPEGKKWDYQFCLTGNNQVGHMIDSNTKRASVRGGMAATIAENQAIYAHHAAKHGFGTRLGNAYRFDLKHYQAYFFCTSTAKEEEVLDLKTTLDYGFVQAGIDHATLDAPHLIDFVSQSLNFNGAQIYPKQAAYNEDEHLHTQMIELDSEFLIHRNYVESRATFAEQSKPAHTRILQFSLRKLPAAFQLGQMANCLASLTNQSNALRCPFKITCNFKIEDTGKQHVLNESKIQSLSKWVNSPMRVFLPTIEKELEERTALRDGFLRDEYKIASMIFTLTLYTNEENMKADRESALGVFKGAGLELVSTDMIHGQTLLAGLPFSMIEYFDDCKKAGRARMLKTSNLVNFFPIVGEYRRLDGGLLLPTMRHQINYFDMFNCGTDNQNMAITGSSGGGKSFLTQNIVNAVYSRGGKVWILDKGDSYKKLTQTMGGVYLNAAQIRLSPFTHIAAAEAKQGTTLAEAAASESQRQDGDDKEVNPLATLLGDLTGLFASIAAPNSDLDDYQENMLGDAILRAWTDNRQHTLIDHVQQALYEIAKERDNDRRISDLGAQLNKYCTTGIYGQVFNEPSQLDPNVHITTIELEGFSDNVLRPVVFALMVTINQAMYLSGDRKTQKLCVIEEAWSLMSGNNRQSRAFIDKGYRTARKFGGSFACVTQGISDFFKSPEAEAAYNNSDIKMILRQGSDFAKFVKENPTAFDSHVVTLIKDFQTAKIAGFSSVMVNAGNTITFHRLFADPWSRALFSTEPVEYEYCETLIKQGIPLEEAVNKTAWHFYPNEMQSFEVLKKQYYLDRNERYEQVQPTP</sequence>
<dbReference type="InterPro" id="IPR027417">
    <property type="entry name" value="P-loop_NTPase"/>
</dbReference>
<gene>
    <name evidence="2" type="ORF">TUM4438_44360</name>
</gene>
<dbReference type="PANTHER" id="PTHR38467:SF1">
    <property type="entry name" value="CONJUGATIVE TRANSFER: ASSEMBLY"/>
    <property type="match status" value="1"/>
</dbReference>
<organism evidence="2 3">
    <name type="scientific">Shewanella sairae</name>
    <dbReference type="NCBI Taxonomy" id="190310"/>
    <lineage>
        <taxon>Bacteria</taxon>
        <taxon>Pseudomonadati</taxon>
        <taxon>Pseudomonadota</taxon>
        <taxon>Gammaproteobacteria</taxon>
        <taxon>Alteromonadales</taxon>
        <taxon>Shewanellaceae</taxon>
        <taxon>Shewanella</taxon>
    </lineage>
</organism>
<keyword evidence="3" id="KW-1185">Reference proteome</keyword>